<evidence type="ECO:0000313" key="5">
    <source>
        <dbReference type="EMBL" id="QEN04409.1"/>
    </source>
</evidence>
<dbReference type="Gene3D" id="3.30.450.40">
    <property type="match status" value="1"/>
</dbReference>
<accession>A0A5C1QBZ6</accession>
<feature type="repeat" description="TPR" evidence="3">
    <location>
        <begin position="204"/>
        <end position="237"/>
    </location>
</feature>
<dbReference type="InterPro" id="IPR003018">
    <property type="entry name" value="GAF"/>
</dbReference>
<evidence type="ECO:0000313" key="6">
    <source>
        <dbReference type="Proteomes" id="UP000323824"/>
    </source>
</evidence>
<gene>
    <name evidence="5" type="ORF">EW093_06760</name>
</gene>
<sequence>MNSQVLGLIESSKKLFISDIDAAEKSALKAVKLSRSLNLKLELAESLTVLARVLADKGCIDQVTNTLFEAHELLEESRDKSPLIQVYSTLGSFYLGTGELELSLESYMSSLNLSIELNEKIKKPNTLMGIGTVLAYKGSNSDALEYYQDAKEAAEENGNVEVVLKSLNNIGWVYNSLDMLEEAEGYLNLCIKKAKNEGLRNILMPALDELGIIYRKKKLYNKAIECWKEAIKIDQERGVSYNSTAPNINLADYYISVENWSEARSYLDAAHVMCNRTRSRIDLIEIYRLESKISESQGNFFEALNNYKKYTELDREIRTQESIRELNRVKVDTLTKGRDRLVILGKIGREITESLDLSTMLSRIKTNAAKLFDFSIIGIAKYDSKTGDISYELFLEDGNILPNVYTNRSDTNSVAAWVVRNEKPVIISNYKEEYHKYVETENILSSAHWKINNKTPQSVLYNPLKIEDKIIGLITVQSYKVAAYPVEAVEAFNILSSYAAIGLNNALQSNKITEQNRRLSILATSDSLTGIKNRRAFFESIEKSRAWSLRNKIPFSLILLDLDYFKKINDSYGHPAGDFCLIEVSKVLKESIYRANDDVGRIGGEEFGVLLNNTDSNGALIVANRIRESIAALDLKFKGINFSITSSLGVITVYPEDDKLLSVKQIVSNVDKALYVAKNSGRNRVEEYK</sequence>
<dbReference type="SMART" id="SM00028">
    <property type="entry name" value="TPR"/>
    <property type="match status" value="6"/>
</dbReference>
<evidence type="ECO:0000256" key="1">
    <source>
        <dbReference type="ARBA" id="ARBA00012528"/>
    </source>
</evidence>
<dbReference type="AlphaFoldDB" id="A0A5C1QBZ6"/>
<dbReference type="Pfam" id="PF13181">
    <property type="entry name" value="TPR_8"/>
    <property type="match status" value="1"/>
</dbReference>
<dbReference type="SUPFAM" id="SSF48452">
    <property type="entry name" value="TPR-like"/>
    <property type="match status" value="1"/>
</dbReference>
<feature type="repeat" description="TPR" evidence="3">
    <location>
        <begin position="84"/>
        <end position="117"/>
    </location>
</feature>
<dbReference type="OrthoDB" id="353812at2"/>
<evidence type="ECO:0000256" key="2">
    <source>
        <dbReference type="ARBA" id="ARBA00034247"/>
    </source>
</evidence>
<dbReference type="InterPro" id="IPR029016">
    <property type="entry name" value="GAF-like_dom_sf"/>
</dbReference>
<dbReference type="PANTHER" id="PTHR45138:SF9">
    <property type="entry name" value="DIGUANYLATE CYCLASE DGCM-RELATED"/>
    <property type="match status" value="1"/>
</dbReference>
<dbReference type="PROSITE" id="PS50005">
    <property type="entry name" value="TPR"/>
    <property type="match status" value="2"/>
</dbReference>
<dbReference type="SMART" id="SM00065">
    <property type="entry name" value="GAF"/>
    <property type="match status" value="1"/>
</dbReference>
<dbReference type="Pfam" id="PF00990">
    <property type="entry name" value="GGDEF"/>
    <property type="match status" value="1"/>
</dbReference>
<dbReference type="FunFam" id="3.30.70.270:FF:000001">
    <property type="entry name" value="Diguanylate cyclase domain protein"/>
    <property type="match status" value="1"/>
</dbReference>
<dbReference type="Gene3D" id="3.30.70.270">
    <property type="match status" value="1"/>
</dbReference>
<reference evidence="5 6" key="1">
    <citation type="submission" date="2019-02" db="EMBL/GenBank/DDBJ databases">
        <authorList>
            <person name="Fomenkov A."/>
            <person name="Dubinina G."/>
            <person name="Grabovich M."/>
            <person name="Vincze T."/>
            <person name="Roberts R.J."/>
        </authorList>
    </citation>
    <scope>NUCLEOTIDE SEQUENCE [LARGE SCALE GENOMIC DNA]</scope>
    <source>
        <strain evidence="5 6">P</strain>
    </source>
</reference>
<dbReference type="InterPro" id="IPR029787">
    <property type="entry name" value="Nucleotide_cyclase"/>
</dbReference>
<dbReference type="CDD" id="cd01949">
    <property type="entry name" value="GGDEF"/>
    <property type="match status" value="1"/>
</dbReference>
<dbReference type="EMBL" id="CP035807">
    <property type="protein sequence ID" value="QEN04409.1"/>
    <property type="molecule type" value="Genomic_DNA"/>
</dbReference>
<dbReference type="InterPro" id="IPR050469">
    <property type="entry name" value="Diguanylate_Cyclase"/>
</dbReference>
<feature type="domain" description="GGDEF" evidence="4">
    <location>
        <begin position="553"/>
        <end position="689"/>
    </location>
</feature>
<dbReference type="InterPro" id="IPR011990">
    <property type="entry name" value="TPR-like_helical_dom_sf"/>
</dbReference>
<proteinExistence type="predicted"/>
<dbReference type="InterPro" id="IPR043128">
    <property type="entry name" value="Rev_trsase/Diguanyl_cyclase"/>
</dbReference>
<dbReference type="GO" id="GO:0043709">
    <property type="term" value="P:cell adhesion involved in single-species biofilm formation"/>
    <property type="evidence" value="ECO:0007669"/>
    <property type="project" value="TreeGrafter"/>
</dbReference>
<dbReference type="Pfam" id="PF13185">
    <property type="entry name" value="GAF_2"/>
    <property type="match status" value="1"/>
</dbReference>
<dbReference type="Gene3D" id="1.25.40.10">
    <property type="entry name" value="Tetratricopeptide repeat domain"/>
    <property type="match status" value="2"/>
</dbReference>
<dbReference type="Pfam" id="PF13424">
    <property type="entry name" value="TPR_12"/>
    <property type="match status" value="1"/>
</dbReference>
<dbReference type="SUPFAM" id="SSF55781">
    <property type="entry name" value="GAF domain-like"/>
    <property type="match status" value="1"/>
</dbReference>
<dbReference type="GO" id="GO:0052621">
    <property type="term" value="F:diguanylate cyclase activity"/>
    <property type="evidence" value="ECO:0007669"/>
    <property type="project" value="UniProtKB-EC"/>
</dbReference>
<organism evidence="5 6">
    <name type="scientific">Thiospirochaeta perfilievii</name>
    <dbReference type="NCBI Taxonomy" id="252967"/>
    <lineage>
        <taxon>Bacteria</taxon>
        <taxon>Pseudomonadati</taxon>
        <taxon>Spirochaetota</taxon>
        <taxon>Spirochaetia</taxon>
        <taxon>Spirochaetales</taxon>
        <taxon>Spirochaetaceae</taxon>
        <taxon>Thiospirochaeta</taxon>
    </lineage>
</organism>
<dbReference type="KEGG" id="sper:EW093_06760"/>
<name>A0A5C1QBZ6_9SPIO</name>
<protein>
    <recommendedName>
        <fullName evidence="1">diguanylate cyclase</fullName>
        <ecNumber evidence="1">2.7.7.65</ecNumber>
    </recommendedName>
</protein>
<dbReference type="PANTHER" id="PTHR45138">
    <property type="entry name" value="REGULATORY COMPONENTS OF SENSORY TRANSDUCTION SYSTEM"/>
    <property type="match status" value="1"/>
</dbReference>
<dbReference type="GO" id="GO:0005886">
    <property type="term" value="C:plasma membrane"/>
    <property type="evidence" value="ECO:0007669"/>
    <property type="project" value="TreeGrafter"/>
</dbReference>
<dbReference type="PROSITE" id="PS50887">
    <property type="entry name" value="GGDEF"/>
    <property type="match status" value="1"/>
</dbReference>
<dbReference type="EC" id="2.7.7.65" evidence="1"/>
<evidence type="ECO:0000256" key="3">
    <source>
        <dbReference type="PROSITE-ProRule" id="PRU00339"/>
    </source>
</evidence>
<dbReference type="Proteomes" id="UP000323824">
    <property type="component" value="Chromosome"/>
</dbReference>
<dbReference type="SMART" id="SM00267">
    <property type="entry name" value="GGDEF"/>
    <property type="match status" value="1"/>
</dbReference>
<dbReference type="InterPro" id="IPR000160">
    <property type="entry name" value="GGDEF_dom"/>
</dbReference>
<reference evidence="5 6" key="2">
    <citation type="submission" date="2019-09" db="EMBL/GenBank/DDBJ databases">
        <title>Complete Genome Sequence and Methylome Analysis of free living Spirochaetas.</title>
        <authorList>
            <person name="Leshcheva N."/>
            <person name="Mikheeva N."/>
        </authorList>
    </citation>
    <scope>NUCLEOTIDE SEQUENCE [LARGE SCALE GENOMIC DNA]</scope>
    <source>
        <strain evidence="5 6">P</strain>
    </source>
</reference>
<comment type="catalytic activity">
    <reaction evidence="2">
        <text>2 GTP = 3',3'-c-di-GMP + 2 diphosphate</text>
        <dbReference type="Rhea" id="RHEA:24898"/>
        <dbReference type="ChEBI" id="CHEBI:33019"/>
        <dbReference type="ChEBI" id="CHEBI:37565"/>
        <dbReference type="ChEBI" id="CHEBI:58805"/>
        <dbReference type="EC" id="2.7.7.65"/>
    </reaction>
</comment>
<keyword evidence="3" id="KW-0802">TPR repeat</keyword>
<dbReference type="NCBIfam" id="TIGR00254">
    <property type="entry name" value="GGDEF"/>
    <property type="match status" value="1"/>
</dbReference>
<keyword evidence="6" id="KW-1185">Reference proteome</keyword>
<evidence type="ECO:0000259" key="4">
    <source>
        <dbReference type="PROSITE" id="PS50887"/>
    </source>
</evidence>
<dbReference type="SUPFAM" id="SSF55073">
    <property type="entry name" value="Nucleotide cyclase"/>
    <property type="match status" value="1"/>
</dbReference>
<dbReference type="InterPro" id="IPR019734">
    <property type="entry name" value="TPR_rpt"/>
</dbReference>
<dbReference type="GO" id="GO:1902201">
    <property type="term" value="P:negative regulation of bacterial-type flagellum-dependent cell motility"/>
    <property type="evidence" value="ECO:0007669"/>
    <property type="project" value="TreeGrafter"/>
</dbReference>
<dbReference type="RefSeq" id="WP_149567656.1">
    <property type="nucleotide sequence ID" value="NZ_CP035807.1"/>
</dbReference>